<keyword evidence="2" id="KW-1185">Reference proteome</keyword>
<evidence type="ECO:0000313" key="2">
    <source>
        <dbReference type="Proteomes" id="UP000829720"/>
    </source>
</evidence>
<protein>
    <submittedName>
        <fullName evidence="1">Uncharacterized protein</fullName>
    </submittedName>
</protein>
<proteinExistence type="predicted"/>
<dbReference type="EMBL" id="JAERUA010000009">
    <property type="protein sequence ID" value="KAI1895155.1"/>
    <property type="molecule type" value="Genomic_DNA"/>
</dbReference>
<accession>A0A8T3DLK2</accession>
<reference evidence="1" key="1">
    <citation type="submission" date="2021-01" db="EMBL/GenBank/DDBJ databases">
        <authorList>
            <person name="Zahm M."/>
            <person name="Roques C."/>
            <person name="Cabau C."/>
            <person name="Klopp C."/>
            <person name="Donnadieu C."/>
            <person name="Jouanno E."/>
            <person name="Lampietro C."/>
            <person name="Louis A."/>
            <person name="Herpin A."/>
            <person name="Echchiki A."/>
            <person name="Berthelot C."/>
            <person name="Parey E."/>
            <person name="Roest-Crollius H."/>
            <person name="Braasch I."/>
            <person name="Postlethwait J."/>
            <person name="Bobe J."/>
            <person name="Montfort J."/>
            <person name="Bouchez O."/>
            <person name="Begum T."/>
            <person name="Mejri S."/>
            <person name="Adams A."/>
            <person name="Chen W.-J."/>
            <person name="Guiguen Y."/>
        </authorList>
    </citation>
    <scope>NUCLEOTIDE SEQUENCE</scope>
    <source>
        <tissue evidence="1">Blood</tissue>
    </source>
</reference>
<dbReference type="OrthoDB" id="8701060at2759"/>
<dbReference type="Proteomes" id="UP000829720">
    <property type="component" value="Unassembled WGS sequence"/>
</dbReference>
<dbReference type="AlphaFoldDB" id="A0A8T3DLK2"/>
<organism evidence="1 2">
    <name type="scientific">Albula goreensis</name>
    <dbReference type="NCBI Taxonomy" id="1534307"/>
    <lineage>
        <taxon>Eukaryota</taxon>
        <taxon>Metazoa</taxon>
        <taxon>Chordata</taxon>
        <taxon>Craniata</taxon>
        <taxon>Vertebrata</taxon>
        <taxon>Euteleostomi</taxon>
        <taxon>Actinopterygii</taxon>
        <taxon>Neopterygii</taxon>
        <taxon>Teleostei</taxon>
        <taxon>Albuliformes</taxon>
        <taxon>Albulidae</taxon>
        <taxon>Albula</taxon>
    </lineage>
</organism>
<name>A0A8T3DLK2_9TELE</name>
<sequence length="379" mass="41769">MLGSSSVQPMAFVGRCGGHPRSNWAGVASPAAALRLRDLPSLTRKPDCENSQQEEGRSQVRVVSVCPEKGSSHRGHLTWTAGTDSLVRAHATRLQVSPPPTRDQGWTSNLPHPAIMSEIKVFNTPCLDLECFLSAKAKLRQEGLLDVVLKANLEHAIQALETMPAAKRSNVSLLVEGERQLVKFTSGSPVIHYTVKQGAGGPEFQQKINVGARLTPASVAPAHFAGHRCQDEFEPCLEQAQKAVRGEGGVANTELRVVCNELLLTYATNQPSTTITIRPRCRINLGRALSLQKALEVKNWMEQRGMMGRGLLACFQHLLVSYSQYQVENAKLVLQSEGQIIELISGRPDYHNVQFYIFAAANNEIQSQRVQDIDLWDYD</sequence>
<gene>
    <name evidence="1" type="ORF">AGOR_G00103390</name>
</gene>
<comment type="caution">
    <text evidence="1">The sequence shown here is derived from an EMBL/GenBank/DDBJ whole genome shotgun (WGS) entry which is preliminary data.</text>
</comment>
<evidence type="ECO:0000313" key="1">
    <source>
        <dbReference type="EMBL" id="KAI1895155.1"/>
    </source>
</evidence>